<dbReference type="Pfam" id="PF00536">
    <property type="entry name" value="SAM_1"/>
    <property type="match status" value="1"/>
</dbReference>
<name>A0A6P8HR74_ACTTE</name>
<dbReference type="Pfam" id="PF02820">
    <property type="entry name" value="MBT"/>
    <property type="match status" value="2"/>
</dbReference>
<comment type="subcellular location">
    <subcellularLocation>
        <location evidence="1">Nucleus</location>
    </subcellularLocation>
</comment>
<dbReference type="Pfam" id="PF12140">
    <property type="entry name" value="SLED"/>
    <property type="match status" value="1"/>
</dbReference>
<dbReference type="KEGG" id="aten:116294590"/>
<dbReference type="SMART" id="SM00454">
    <property type="entry name" value="SAM"/>
    <property type="match status" value="1"/>
</dbReference>
<feature type="repeat" description="MBT" evidence="5">
    <location>
        <begin position="306"/>
        <end position="404"/>
    </location>
</feature>
<dbReference type="AlphaFoldDB" id="A0A6P8HR74"/>
<dbReference type="GO" id="GO:0045892">
    <property type="term" value="P:negative regulation of DNA-templated transcription"/>
    <property type="evidence" value="ECO:0007669"/>
    <property type="project" value="TreeGrafter"/>
</dbReference>
<feature type="region of interest" description="Disordered" evidence="6">
    <location>
        <begin position="516"/>
        <end position="574"/>
    </location>
</feature>
<protein>
    <submittedName>
        <fullName evidence="9">Polycomb protein SCMH1-like</fullName>
    </submittedName>
</protein>
<dbReference type="InterPro" id="IPR050548">
    <property type="entry name" value="PcG_chromatin_remod_factors"/>
</dbReference>
<feature type="compositionally biased region" description="Low complexity" evidence="6">
    <location>
        <begin position="157"/>
        <end position="176"/>
    </location>
</feature>
<organism evidence="8 9">
    <name type="scientific">Actinia tenebrosa</name>
    <name type="common">Australian red waratah sea anemone</name>
    <dbReference type="NCBI Taxonomy" id="6105"/>
    <lineage>
        <taxon>Eukaryota</taxon>
        <taxon>Metazoa</taxon>
        <taxon>Cnidaria</taxon>
        <taxon>Anthozoa</taxon>
        <taxon>Hexacorallia</taxon>
        <taxon>Actiniaria</taxon>
        <taxon>Actiniidae</taxon>
        <taxon>Actinia</taxon>
    </lineage>
</organism>
<evidence type="ECO:0000256" key="4">
    <source>
        <dbReference type="ARBA" id="ARBA00023242"/>
    </source>
</evidence>
<dbReference type="InterPro" id="IPR021987">
    <property type="entry name" value="SLED"/>
</dbReference>
<feature type="compositionally biased region" description="Low complexity" evidence="6">
    <location>
        <begin position="544"/>
        <end position="563"/>
    </location>
</feature>
<evidence type="ECO:0000256" key="6">
    <source>
        <dbReference type="SAM" id="MobiDB-lite"/>
    </source>
</evidence>
<keyword evidence="2" id="KW-0678">Repressor</keyword>
<dbReference type="InterPro" id="IPR004092">
    <property type="entry name" value="Mbt"/>
</dbReference>
<dbReference type="InterPro" id="IPR001660">
    <property type="entry name" value="SAM"/>
</dbReference>
<evidence type="ECO:0000313" key="9">
    <source>
        <dbReference type="RefSeq" id="XP_031558081.1"/>
    </source>
</evidence>
<evidence type="ECO:0000256" key="2">
    <source>
        <dbReference type="ARBA" id="ARBA00022491"/>
    </source>
</evidence>
<feature type="region of interest" description="Disordered" evidence="6">
    <location>
        <begin position="141"/>
        <end position="208"/>
    </location>
</feature>
<reference evidence="9" key="1">
    <citation type="submission" date="2025-08" db="UniProtKB">
        <authorList>
            <consortium name="RefSeq"/>
        </authorList>
    </citation>
    <scope>IDENTIFICATION</scope>
    <source>
        <tissue evidence="9">Tentacle</tissue>
    </source>
</reference>
<dbReference type="SUPFAM" id="SSF47769">
    <property type="entry name" value="SAM/Pointed domain"/>
    <property type="match status" value="1"/>
</dbReference>
<evidence type="ECO:0000256" key="1">
    <source>
        <dbReference type="ARBA" id="ARBA00004123"/>
    </source>
</evidence>
<evidence type="ECO:0000256" key="5">
    <source>
        <dbReference type="PROSITE-ProRule" id="PRU00459"/>
    </source>
</evidence>
<dbReference type="OrthoDB" id="5912862at2759"/>
<dbReference type="PROSITE" id="PS50105">
    <property type="entry name" value="SAM_DOMAIN"/>
    <property type="match status" value="1"/>
</dbReference>
<feature type="compositionally biased region" description="Low complexity" evidence="6">
    <location>
        <begin position="183"/>
        <end position="208"/>
    </location>
</feature>
<dbReference type="GO" id="GO:0003682">
    <property type="term" value="F:chromatin binding"/>
    <property type="evidence" value="ECO:0007669"/>
    <property type="project" value="TreeGrafter"/>
</dbReference>
<dbReference type="InterPro" id="IPR038348">
    <property type="entry name" value="SLED_sf"/>
</dbReference>
<dbReference type="Gene3D" id="2.30.30.140">
    <property type="match status" value="2"/>
</dbReference>
<dbReference type="GO" id="GO:0005634">
    <property type="term" value="C:nucleus"/>
    <property type="evidence" value="ECO:0007669"/>
    <property type="project" value="UniProtKB-SubCell"/>
</dbReference>
<keyword evidence="4" id="KW-0539">Nucleus</keyword>
<proteinExistence type="predicted"/>
<dbReference type="RefSeq" id="XP_031558081.1">
    <property type="nucleotide sequence ID" value="XM_031702221.1"/>
</dbReference>
<dbReference type="PROSITE" id="PS51079">
    <property type="entry name" value="MBT"/>
    <property type="match status" value="2"/>
</dbReference>
<evidence type="ECO:0000313" key="8">
    <source>
        <dbReference type="Proteomes" id="UP000515163"/>
    </source>
</evidence>
<keyword evidence="8" id="KW-1185">Reference proteome</keyword>
<dbReference type="Gene3D" id="1.10.150.50">
    <property type="entry name" value="Transcription Factor, Ets-1"/>
    <property type="match status" value="1"/>
</dbReference>
<dbReference type="GO" id="GO:0042393">
    <property type="term" value="F:histone binding"/>
    <property type="evidence" value="ECO:0007669"/>
    <property type="project" value="TreeGrafter"/>
</dbReference>
<feature type="domain" description="SAM" evidence="7">
    <location>
        <begin position="758"/>
        <end position="821"/>
    </location>
</feature>
<dbReference type="PANTHER" id="PTHR12247:SF132">
    <property type="entry name" value="POLYCOMB PROTEIN SCM"/>
    <property type="match status" value="1"/>
</dbReference>
<dbReference type="InterPro" id="IPR013761">
    <property type="entry name" value="SAM/pointed_sf"/>
</dbReference>
<evidence type="ECO:0000259" key="7">
    <source>
        <dbReference type="PROSITE" id="PS50105"/>
    </source>
</evidence>
<evidence type="ECO:0000256" key="3">
    <source>
        <dbReference type="ARBA" id="ARBA00022737"/>
    </source>
</evidence>
<feature type="region of interest" description="Disordered" evidence="6">
    <location>
        <begin position="1"/>
        <end position="25"/>
    </location>
</feature>
<feature type="compositionally biased region" description="Polar residues" evidence="6">
    <location>
        <begin position="564"/>
        <end position="574"/>
    </location>
</feature>
<accession>A0A6P8HR74</accession>
<sequence length="826" mass="91551">MAEREGNMLTEDENTSRNGEENFKEEIKDYAKTTMNELLGMFGYDEEITSESVDSLDIKVPSGADELKGTTSTAATHRLVMTTAGKSSAPVAMTSVSMSTTPPIVLPVSEDSPSDTPIIVKVEGNTSVSDIIRQQNDVAAANVSPDPPATEPNKVIQSSTPSTATSVSQSTVVQPALKKQPITTQRSRTSSSDSKSVQSSTTTATSSMSTAPVVKKLSSYLQYSYQLNQNNRPCTWCKKSTQLKNFTFREDTRVLECRGICSEECFEKAALSIDVRNANIKAMQERIRQLRDTKRKKFASFSWPLFDWEQYLRETGSKGAPWSFFKQSATPPHNGFKPGMKLEVSDPRIIKCTCLATVVATFGPRIRCRFDGTDKSNDVWHIVDSTEIHPVGWCEANEVILQPPIGFRKDVGRYQTFLAKTLSSHSPESIIAPARIFKKEPDGPEKNKFYPGLKLEAMDPKNPALICVATVGKVEGEKIRVDFDGYLGSDFWCRFDSRNIFPVGWCALSGHPLQPPGNSKKWSKMQSATRTKTSKEPEEATGNRSARTHTTSSASSSPHLTSPAQDSNTTSTSSSYLEVRQSHLNRLSFPTVCVYVNHGCKIGQFLDPEKVSRLLPPYWRGRISDVLKPCLQGIVDCSYNQPTVFGFLRPGTGKTCIVARGNGQKLSCMLQTIDRVRIFWKVLDRFIEDLRCCENFMSSSQINGGCNKCQRTSVSKGRAKRPSTEASEALPSKTLKLCVQEIDESPPQVCSTSPAKTWTVDEVIKYMENTELADYTSLFKIHEIDGRALLLLNRDMIMSYMGLKLGPAIKLLSIVQELKPKQTCEG</sequence>
<dbReference type="FunCoup" id="A0A6P8HR74">
    <property type="interactions" value="1224"/>
</dbReference>
<feature type="compositionally biased region" description="Basic and acidic residues" evidence="6">
    <location>
        <begin position="14"/>
        <end position="25"/>
    </location>
</feature>
<dbReference type="Gene3D" id="3.90.1150.190">
    <property type="entry name" value="SLED domain"/>
    <property type="match status" value="1"/>
</dbReference>
<feature type="repeat" description="MBT" evidence="5">
    <location>
        <begin position="412"/>
        <end position="516"/>
    </location>
</feature>
<dbReference type="InParanoid" id="A0A6P8HR74"/>
<dbReference type="GeneID" id="116294590"/>
<keyword evidence="3" id="KW-0677">Repeat</keyword>
<dbReference type="SMART" id="SM00561">
    <property type="entry name" value="MBT"/>
    <property type="match status" value="2"/>
</dbReference>
<gene>
    <name evidence="9" type="primary">LOC116294590</name>
</gene>
<dbReference type="SUPFAM" id="SSF63748">
    <property type="entry name" value="Tudor/PWWP/MBT"/>
    <property type="match status" value="2"/>
</dbReference>
<dbReference type="Proteomes" id="UP000515163">
    <property type="component" value="Unplaced"/>
</dbReference>
<dbReference type="PANTHER" id="PTHR12247">
    <property type="entry name" value="POLYCOMB GROUP PROTEIN"/>
    <property type="match status" value="1"/>
</dbReference>